<comment type="caution">
    <text evidence="1">The sequence shown here is derived from an EMBL/GenBank/DDBJ whole genome shotgun (WGS) entry which is preliminary data.</text>
</comment>
<reference evidence="1 2" key="1">
    <citation type="submission" date="2020-08" db="EMBL/GenBank/DDBJ databases">
        <title>Genomic Encyclopedia of Type Strains, Phase III (KMG-III): the genomes of soil and plant-associated and newly described type strains.</title>
        <authorList>
            <person name="Whitman W."/>
        </authorList>
    </citation>
    <scope>NUCLEOTIDE SEQUENCE [LARGE SCALE GENOMIC DNA]</scope>
    <source>
        <strain evidence="1 2">CECT 8799</strain>
    </source>
</reference>
<keyword evidence="2" id="KW-1185">Reference proteome</keyword>
<evidence type="ECO:0000313" key="2">
    <source>
        <dbReference type="Proteomes" id="UP000535937"/>
    </source>
</evidence>
<gene>
    <name evidence="1" type="ORF">FHS09_001922</name>
</gene>
<organism evidence="1 2">
    <name type="scientific">Microbulbifer rhizosphaerae</name>
    <dbReference type="NCBI Taxonomy" id="1562603"/>
    <lineage>
        <taxon>Bacteria</taxon>
        <taxon>Pseudomonadati</taxon>
        <taxon>Pseudomonadota</taxon>
        <taxon>Gammaproteobacteria</taxon>
        <taxon>Cellvibrionales</taxon>
        <taxon>Microbulbiferaceae</taxon>
        <taxon>Microbulbifer</taxon>
    </lineage>
</organism>
<dbReference type="Proteomes" id="UP000535937">
    <property type="component" value="Unassembled WGS sequence"/>
</dbReference>
<dbReference type="EMBL" id="JACHWZ010000007">
    <property type="protein sequence ID" value="MBB3061092.1"/>
    <property type="molecule type" value="Genomic_DNA"/>
</dbReference>
<proteinExistence type="predicted"/>
<accession>A0A7W4Z8Z4</accession>
<dbReference type="AlphaFoldDB" id="A0A7W4Z8Z4"/>
<sequence length="315" mass="35346">MKDQLFNEVSAGTCYTSRQDAASAMERMSLLIQKLSEIGFSNQLRVTRDFATRTISTGYTIKNWAIDRSIDTDRDLQRNLLLAASKGPYIEDLLEDAQDDFLVEYKFQGTEVFGLGLASLWNTCTVSLDADPAFSDDSLVVSFYKADDVGEEESQINVVNLASLEHLETHRNSLRESLFLDISSGPALLEKAPLFFPSLSFGKSAQSQLMAMTGSEPYFPEIVRHLDVLNATMKDLESGAFAPRGISWSTESQPTLEMYGQRREFGCLDGEVRRFSLHSKLMAANKRIYFFPIVNEQTVHIGYVGDHLPTVRFKS</sequence>
<evidence type="ECO:0000313" key="1">
    <source>
        <dbReference type="EMBL" id="MBB3061092.1"/>
    </source>
</evidence>
<dbReference type="RefSeq" id="WP_183459155.1">
    <property type="nucleotide sequence ID" value="NZ_JACHWZ010000007.1"/>
</dbReference>
<protein>
    <submittedName>
        <fullName evidence="1">Uncharacterized protein</fullName>
    </submittedName>
</protein>
<name>A0A7W4Z8Z4_9GAMM</name>